<reference evidence="2 3" key="1">
    <citation type="submission" date="2019-08" db="EMBL/GenBank/DDBJ databases">
        <title>In-depth cultivation of the pig gut microbiome towards novel bacterial diversity and tailored functional studies.</title>
        <authorList>
            <person name="Wylensek D."/>
            <person name="Hitch T.C.A."/>
            <person name="Clavel T."/>
        </authorList>
    </citation>
    <scope>NUCLEOTIDE SEQUENCE [LARGE SCALE GENOMIC DNA]</scope>
    <source>
        <strain evidence="2 3">WCA-383-APC-5B</strain>
    </source>
</reference>
<dbReference type="RefSeq" id="WP_154532259.1">
    <property type="nucleotide sequence ID" value="NZ_VULX01000029.1"/>
</dbReference>
<dbReference type="Proteomes" id="UP000460287">
    <property type="component" value="Unassembled WGS sequence"/>
</dbReference>
<keyword evidence="1" id="KW-0238">DNA-binding</keyword>
<evidence type="ECO:0000313" key="2">
    <source>
        <dbReference type="EMBL" id="MSR92360.1"/>
    </source>
</evidence>
<sequence>MIEKVTEAIKNDKNIQRMLAEYIIDFIKKYNDLNRKQKDSVLFSKDSIFRKWLYSAVSSDTYLNPNFLVNQLAQEKVPGKYAVSPHVNIEEYRGKLRSSISYIFYSIEKHPVLDDLDKLMDFADPTIIVRENNKYLIDNGEKLLEKINFRSAYYLEYLMYIATSMKFLVQMKSIGCTCFKIGDQYDEFMKLSNKEKLLKVIDTSINFSFNNLNDSEVFIEDFDRKRILSLIDNNINFDNYIENIDGLEDEILDAILEQYPGEENENIKMAAQTGAQLYYRVFIDMYFTSVFGYYLGLISPNKSNIFIMKQVFNEFAEDEDPNDRLRIIFECDDLHDLTPFGEEIISQLKPHQNKRFFKHIKSSEFSTILESAEKEKKLDEKMYDILESNNGTGNEEFINSHLNKFAEYLLKDKILKQSTVESHISNVYMFLNFYVKCKNKNDLQKIDDKLVDNYMREFYIPIAASSKTDTKNELVSIGRYAEFLYKTSIIDGEDIKAIKKVVKNKIYYEEIFVELNNN</sequence>
<gene>
    <name evidence="2" type="ORF">FYJ33_13410</name>
</gene>
<keyword evidence="3" id="KW-1185">Reference proteome</keyword>
<dbReference type="InterPro" id="IPR010998">
    <property type="entry name" value="Integrase_recombinase_N"/>
</dbReference>
<organism evidence="2 3">
    <name type="scientific">Inconstantimicrobium porci</name>
    <dbReference type="NCBI Taxonomy" id="2652291"/>
    <lineage>
        <taxon>Bacteria</taxon>
        <taxon>Bacillati</taxon>
        <taxon>Bacillota</taxon>
        <taxon>Clostridia</taxon>
        <taxon>Eubacteriales</taxon>
        <taxon>Clostridiaceae</taxon>
        <taxon>Inconstantimicrobium</taxon>
    </lineage>
</organism>
<comment type="caution">
    <text evidence="2">The sequence shown here is derived from an EMBL/GenBank/DDBJ whole genome shotgun (WGS) entry which is preliminary data.</text>
</comment>
<accession>A0A7X2N163</accession>
<name>A0A7X2N163_9CLOT</name>
<evidence type="ECO:0000256" key="1">
    <source>
        <dbReference type="ARBA" id="ARBA00023125"/>
    </source>
</evidence>
<proteinExistence type="predicted"/>
<dbReference type="GO" id="GO:0003677">
    <property type="term" value="F:DNA binding"/>
    <property type="evidence" value="ECO:0007669"/>
    <property type="project" value="UniProtKB-KW"/>
</dbReference>
<evidence type="ECO:0000313" key="3">
    <source>
        <dbReference type="Proteomes" id="UP000460287"/>
    </source>
</evidence>
<dbReference type="AlphaFoldDB" id="A0A7X2N163"/>
<dbReference type="Gene3D" id="1.10.150.130">
    <property type="match status" value="1"/>
</dbReference>
<protein>
    <submittedName>
        <fullName evidence="2">Uncharacterized protein</fullName>
    </submittedName>
</protein>
<dbReference type="EMBL" id="VULX01000029">
    <property type="protein sequence ID" value="MSR92360.1"/>
    <property type="molecule type" value="Genomic_DNA"/>
</dbReference>